<name>A0A194W7Q7_CYTMA</name>
<evidence type="ECO:0000259" key="2">
    <source>
        <dbReference type="SMART" id="SM00974"/>
    </source>
</evidence>
<dbReference type="InterPro" id="IPR018306">
    <property type="entry name" value="Phage_T5_Orf172_DNA-bd"/>
</dbReference>
<organism evidence="3 4">
    <name type="scientific">Cytospora mali</name>
    <name type="common">Apple Valsa canker fungus</name>
    <name type="synonym">Valsa mali</name>
    <dbReference type="NCBI Taxonomy" id="578113"/>
    <lineage>
        <taxon>Eukaryota</taxon>
        <taxon>Fungi</taxon>
        <taxon>Dikarya</taxon>
        <taxon>Ascomycota</taxon>
        <taxon>Pezizomycotina</taxon>
        <taxon>Sordariomycetes</taxon>
        <taxon>Sordariomycetidae</taxon>
        <taxon>Diaporthales</taxon>
        <taxon>Cytosporaceae</taxon>
        <taxon>Cytospora</taxon>
    </lineage>
</organism>
<accession>A0A194W7Q7</accession>
<evidence type="ECO:0000313" key="3">
    <source>
        <dbReference type="EMBL" id="KUI72514.1"/>
    </source>
</evidence>
<dbReference type="PANTHER" id="PTHR28094">
    <property type="entry name" value="MEIOTICALLY UP-REGULATED GENE 113 PROTEIN"/>
    <property type="match status" value="1"/>
</dbReference>
<dbReference type="PANTHER" id="PTHR28094:SF1">
    <property type="entry name" value="MEIOTICALLY UP-REGULATED GENE 113 PROTEIN"/>
    <property type="match status" value="1"/>
</dbReference>
<evidence type="ECO:0000313" key="4">
    <source>
        <dbReference type="Proteomes" id="UP000078559"/>
    </source>
</evidence>
<proteinExistence type="predicted"/>
<evidence type="ECO:0000256" key="1">
    <source>
        <dbReference type="SAM" id="MobiDB-lite"/>
    </source>
</evidence>
<feature type="region of interest" description="Disordered" evidence="1">
    <location>
        <begin position="171"/>
        <end position="212"/>
    </location>
</feature>
<feature type="domain" description="Bacteriophage T5 Orf172 DNA-binding" evidence="2">
    <location>
        <begin position="43"/>
        <end position="129"/>
    </location>
</feature>
<sequence length="212" mass="24929">MTIREINERTKRLLLGHSPATEGYVYGFTHPDDMMFRMSTDITQGTHLIKVGRSVNYERRMREFRRSCKYVPHVIFAYFMPHHFRIEMVVHLQLHNVRLRDVGCTGCGARHEEWFHVDIEHAQHLVSLWKGFANCLPYDEQGEMLPLWRERLEGIDLEDEDCWERFMRGIPSGKPVADSPQELEEYPDNTHGDDIGSSNNEEARTHSRYGIL</sequence>
<protein>
    <recommendedName>
        <fullName evidence="2">Bacteriophage T5 Orf172 DNA-binding domain-containing protein</fullName>
    </recommendedName>
</protein>
<reference evidence="3" key="1">
    <citation type="submission" date="2014-12" db="EMBL/GenBank/DDBJ databases">
        <title>Genome Sequence of Valsa Canker Pathogens Uncovers a Specific Adaption of Colonization on Woody Bark.</title>
        <authorList>
            <person name="Yin Z."/>
            <person name="Liu H."/>
            <person name="Gao X."/>
            <person name="Li Z."/>
            <person name="Song N."/>
            <person name="Ke X."/>
            <person name="Dai Q."/>
            <person name="Wu Y."/>
            <person name="Sun Y."/>
            <person name="Xu J.-R."/>
            <person name="Kang Z.K."/>
            <person name="Wang L."/>
            <person name="Huang L."/>
        </authorList>
    </citation>
    <scope>NUCLEOTIDE SEQUENCE [LARGE SCALE GENOMIC DNA]</scope>
    <source>
        <strain evidence="3">03-8</strain>
    </source>
</reference>
<dbReference type="Proteomes" id="UP000078559">
    <property type="component" value="Chromosome 9"/>
</dbReference>
<keyword evidence="4" id="KW-1185">Reference proteome</keyword>
<dbReference type="OrthoDB" id="2417614at2759"/>
<gene>
    <name evidence="3" type="ORF">VM1G_08404</name>
</gene>
<dbReference type="InterPro" id="IPR053006">
    <property type="entry name" value="Meiosis_regulatory"/>
</dbReference>
<dbReference type="Pfam" id="PF10544">
    <property type="entry name" value="T5orf172"/>
    <property type="match status" value="1"/>
</dbReference>
<dbReference type="AlphaFoldDB" id="A0A194W7Q7"/>
<dbReference type="EMBL" id="CM003106">
    <property type="protein sequence ID" value="KUI72514.1"/>
    <property type="molecule type" value="Genomic_DNA"/>
</dbReference>
<dbReference type="SMART" id="SM00974">
    <property type="entry name" value="T5orf172"/>
    <property type="match status" value="1"/>
</dbReference>